<protein>
    <submittedName>
        <fullName evidence="2">Uncharacterized protein</fullName>
    </submittedName>
</protein>
<organism evidence="2 3">
    <name type="scientific">Paractinoplanes abujensis</name>
    <dbReference type="NCBI Taxonomy" id="882441"/>
    <lineage>
        <taxon>Bacteria</taxon>
        <taxon>Bacillati</taxon>
        <taxon>Actinomycetota</taxon>
        <taxon>Actinomycetes</taxon>
        <taxon>Micromonosporales</taxon>
        <taxon>Micromonosporaceae</taxon>
        <taxon>Paractinoplanes</taxon>
    </lineage>
</organism>
<reference evidence="2 3" key="1">
    <citation type="submission" date="2020-08" db="EMBL/GenBank/DDBJ databases">
        <title>Sequencing the genomes of 1000 actinobacteria strains.</title>
        <authorList>
            <person name="Klenk H.-P."/>
        </authorList>
    </citation>
    <scope>NUCLEOTIDE SEQUENCE [LARGE SCALE GENOMIC DNA]</scope>
    <source>
        <strain evidence="2 3">DSM 45518</strain>
    </source>
</reference>
<feature type="region of interest" description="Disordered" evidence="1">
    <location>
        <begin position="82"/>
        <end position="114"/>
    </location>
</feature>
<gene>
    <name evidence="2" type="ORF">BKA14_003215</name>
</gene>
<evidence type="ECO:0000313" key="3">
    <source>
        <dbReference type="Proteomes" id="UP000542742"/>
    </source>
</evidence>
<accession>A0A7W7G1U3</accession>
<name>A0A7W7G1U3_9ACTN</name>
<dbReference type="AlphaFoldDB" id="A0A7W7G1U3"/>
<evidence type="ECO:0000313" key="2">
    <source>
        <dbReference type="EMBL" id="MBB4693067.1"/>
    </source>
</evidence>
<sequence length="114" mass="12462">MTSPFASTRNQEKYIEQATANVWRLEQQVTGGHVRHGLLAVRTMAALSDAIYGRLAAPAGLPDDQAPLVADNTDQFSRVRRSADGLGALPSQRPAVRSHDRLGWRRSPVTSKGR</sequence>
<keyword evidence="3" id="KW-1185">Reference proteome</keyword>
<comment type="caution">
    <text evidence="2">The sequence shown here is derived from an EMBL/GenBank/DDBJ whole genome shotgun (WGS) entry which is preliminary data.</text>
</comment>
<dbReference type="Proteomes" id="UP000542742">
    <property type="component" value="Unassembled WGS sequence"/>
</dbReference>
<evidence type="ECO:0000256" key="1">
    <source>
        <dbReference type="SAM" id="MobiDB-lite"/>
    </source>
</evidence>
<proteinExistence type="predicted"/>
<dbReference type="RefSeq" id="WP_184951728.1">
    <property type="nucleotide sequence ID" value="NZ_JACHMF010000001.1"/>
</dbReference>
<dbReference type="EMBL" id="JACHMF010000001">
    <property type="protein sequence ID" value="MBB4693067.1"/>
    <property type="molecule type" value="Genomic_DNA"/>
</dbReference>